<dbReference type="STRING" id="1492898.SY85_22835"/>
<reference evidence="1 2" key="2">
    <citation type="journal article" date="2016" name="Int. J. Syst. Evol. Microbiol.">
        <title>Flavisolibacter tropicus sp. nov., isolated from tropical soil.</title>
        <authorList>
            <person name="Lee J.J."/>
            <person name="Kang M.S."/>
            <person name="Kim G.S."/>
            <person name="Lee C.S."/>
            <person name="Lim S."/>
            <person name="Lee J."/>
            <person name="Roh S.H."/>
            <person name="Kang H."/>
            <person name="Ha J.M."/>
            <person name="Bae S."/>
            <person name="Jung H.Y."/>
            <person name="Kim M.K."/>
        </authorList>
    </citation>
    <scope>NUCLEOTIDE SEQUENCE [LARGE SCALE GENOMIC DNA]</scope>
    <source>
        <strain evidence="1 2">LCS9</strain>
    </source>
</reference>
<name>A0A172U1A0_9BACT</name>
<dbReference type="AlphaFoldDB" id="A0A172U1A0"/>
<gene>
    <name evidence="1" type="ORF">SY85_22835</name>
</gene>
<sequence length="300" mass="34132">MRLTKFLLSLLAAVSLFSCKKEDPLHVDDIPGLGGDTWAKGPIDQWLHDTLTVPFNIATKYKWDQFELEINKTIVPPKEEKVVPVMRSVKKVWIDPYIAEGGELFFKTYSPKFFVLAGSASWNLDGSITLGTAEGGRKIVLYLLNEFRNKTMAGYVPADSSVPKQMFHVIHHEFGHILDQNIRRPVEFDAVCQGFYTSDWINTNDIEARKDGFVTAYALSNPFEDFVEMISIMMIEGRPGFDKIVNSITGTSVRGTTAEQAKAKLRQKETLVVNYFKQAWKIDFYSLQARVRTAIEKELY</sequence>
<dbReference type="InterPro" id="IPR030890">
    <property type="entry name" value="LP_HExxH_w_TonB"/>
</dbReference>
<dbReference type="SUPFAM" id="SSF55486">
    <property type="entry name" value="Metalloproteases ('zincins'), catalytic domain"/>
    <property type="match status" value="1"/>
</dbReference>
<dbReference type="Gene3D" id="3.40.390.70">
    <property type="match status" value="1"/>
</dbReference>
<proteinExistence type="predicted"/>
<evidence type="ECO:0000313" key="1">
    <source>
        <dbReference type="EMBL" id="ANE52894.1"/>
    </source>
</evidence>
<evidence type="ECO:0008006" key="3">
    <source>
        <dbReference type="Google" id="ProtNLM"/>
    </source>
</evidence>
<dbReference type="PATRIC" id="fig|1492898.3.peg.4952"/>
<dbReference type="KEGG" id="fla:SY85_22835"/>
<dbReference type="OrthoDB" id="1113652at2"/>
<reference evidence="2" key="1">
    <citation type="submission" date="2015-01" db="EMBL/GenBank/DDBJ databases">
        <title>Flavisolibacter sp./LCS9/ whole genome sequencing.</title>
        <authorList>
            <person name="Kim M.K."/>
            <person name="Srinivasan S."/>
            <person name="Lee J.-J."/>
        </authorList>
    </citation>
    <scope>NUCLEOTIDE SEQUENCE [LARGE SCALE GENOMIC DNA]</scope>
    <source>
        <strain evidence="2">LCS9</strain>
    </source>
</reference>
<dbReference type="Proteomes" id="UP000077177">
    <property type="component" value="Chromosome"/>
</dbReference>
<evidence type="ECO:0000313" key="2">
    <source>
        <dbReference type="Proteomes" id="UP000077177"/>
    </source>
</evidence>
<accession>A0A172U1A0</accession>
<dbReference type="EMBL" id="CP011390">
    <property type="protein sequence ID" value="ANE52894.1"/>
    <property type="molecule type" value="Genomic_DNA"/>
</dbReference>
<dbReference type="Pfam" id="PF15890">
    <property type="entry name" value="Peptidase_Mx1"/>
    <property type="match status" value="1"/>
</dbReference>
<keyword evidence="2" id="KW-1185">Reference proteome</keyword>
<protein>
    <recommendedName>
        <fullName evidence="3">Substrate import-associated zinc metallohydrolase lipoprotein</fullName>
    </recommendedName>
</protein>
<dbReference type="PROSITE" id="PS51257">
    <property type="entry name" value="PROKAR_LIPOPROTEIN"/>
    <property type="match status" value="1"/>
</dbReference>
<organism evidence="1 2">
    <name type="scientific">Flavisolibacter tropicus</name>
    <dbReference type="NCBI Taxonomy" id="1492898"/>
    <lineage>
        <taxon>Bacteria</taxon>
        <taxon>Pseudomonadati</taxon>
        <taxon>Bacteroidota</taxon>
        <taxon>Chitinophagia</taxon>
        <taxon>Chitinophagales</taxon>
        <taxon>Chitinophagaceae</taxon>
        <taxon>Flavisolibacter</taxon>
    </lineage>
</organism>
<dbReference type="NCBIfam" id="TIGR04549">
    <property type="entry name" value="LP_HExxH_w_tonB"/>
    <property type="match status" value="1"/>
</dbReference>
<dbReference type="RefSeq" id="WP_066408165.1">
    <property type="nucleotide sequence ID" value="NZ_CP011390.1"/>
</dbReference>